<dbReference type="EMBL" id="BGPR01003013">
    <property type="protein sequence ID" value="GBM82472.1"/>
    <property type="molecule type" value="Genomic_DNA"/>
</dbReference>
<sequence length="169" mass="19641">MARNSKQNVSESTRDEMMAFIGVLYLQGSKKVSKLYLRDAWARDGMVIENLQGIMGISRFKFLFSSIRFDDKSTRNAQNKTDKLAPVREFFDFFVDNCKKSYTQEELTIDEKLEAYRGQRSFIQCTTFNLAKYGFEIFALADAKTYFTLNLEIYCGMQPECPYHVKNSS</sequence>
<dbReference type="PANTHER" id="PTHR46599">
    <property type="entry name" value="PIGGYBAC TRANSPOSABLE ELEMENT-DERIVED PROTEIN 4"/>
    <property type="match status" value="1"/>
</dbReference>
<comment type="caution">
    <text evidence="2">The sequence shown here is derived from an EMBL/GenBank/DDBJ whole genome shotgun (WGS) entry which is preliminary data.</text>
</comment>
<name>A0A4Y2J009_ARAVE</name>
<organism evidence="2 3">
    <name type="scientific">Araneus ventricosus</name>
    <name type="common">Orbweaver spider</name>
    <name type="synonym">Epeira ventricosa</name>
    <dbReference type="NCBI Taxonomy" id="182803"/>
    <lineage>
        <taxon>Eukaryota</taxon>
        <taxon>Metazoa</taxon>
        <taxon>Ecdysozoa</taxon>
        <taxon>Arthropoda</taxon>
        <taxon>Chelicerata</taxon>
        <taxon>Arachnida</taxon>
        <taxon>Araneae</taxon>
        <taxon>Araneomorphae</taxon>
        <taxon>Entelegynae</taxon>
        <taxon>Araneoidea</taxon>
        <taxon>Araneidae</taxon>
        <taxon>Araneus</taxon>
    </lineage>
</organism>
<protein>
    <recommendedName>
        <fullName evidence="1">PiggyBac transposable element-derived protein domain-containing protein</fullName>
    </recommendedName>
</protein>
<dbReference type="PANTHER" id="PTHR46599:SF3">
    <property type="entry name" value="PIGGYBAC TRANSPOSABLE ELEMENT-DERIVED PROTEIN 4"/>
    <property type="match status" value="1"/>
</dbReference>
<accession>A0A4Y2J009</accession>
<feature type="domain" description="PiggyBac transposable element-derived protein" evidence="1">
    <location>
        <begin position="5"/>
        <end position="160"/>
    </location>
</feature>
<dbReference type="Pfam" id="PF13843">
    <property type="entry name" value="DDE_Tnp_1_7"/>
    <property type="match status" value="1"/>
</dbReference>
<evidence type="ECO:0000259" key="1">
    <source>
        <dbReference type="Pfam" id="PF13843"/>
    </source>
</evidence>
<dbReference type="InterPro" id="IPR029526">
    <property type="entry name" value="PGBD"/>
</dbReference>
<reference evidence="2 3" key="1">
    <citation type="journal article" date="2019" name="Sci. Rep.">
        <title>Orb-weaving spider Araneus ventricosus genome elucidates the spidroin gene catalogue.</title>
        <authorList>
            <person name="Kono N."/>
            <person name="Nakamura H."/>
            <person name="Ohtoshi R."/>
            <person name="Moran D.A.P."/>
            <person name="Shinohara A."/>
            <person name="Yoshida Y."/>
            <person name="Fujiwara M."/>
            <person name="Mori M."/>
            <person name="Tomita M."/>
            <person name="Arakawa K."/>
        </authorList>
    </citation>
    <scope>NUCLEOTIDE SEQUENCE [LARGE SCALE GENOMIC DNA]</scope>
</reference>
<gene>
    <name evidence="2" type="ORF">AVEN_227006_1</name>
</gene>
<dbReference type="Proteomes" id="UP000499080">
    <property type="component" value="Unassembled WGS sequence"/>
</dbReference>
<evidence type="ECO:0000313" key="3">
    <source>
        <dbReference type="Proteomes" id="UP000499080"/>
    </source>
</evidence>
<keyword evidence="3" id="KW-1185">Reference proteome</keyword>
<proteinExistence type="predicted"/>
<dbReference type="AlphaFoldDB" id="A0A4Y2J009"/>
<evidence type="ECO:0000313" key="2">
    <source>
        <dbReference type="EMBL" id="GBM82472.1"/>
    </source>
</evidence>
<dbReference type="OrthoDB" id="6513427at2759"/>